<keyword evidence="2" id="KW-1185">Reference proteome</keyword>
<name>A0AAV4S800_CAEEX</name>
<evidence type="ECO:0000313" key="2">
    <source>
        <dbReference type="Proteomes" id="UP001054945"/>
    </source>
</evidence>
<evidence type="ECO:0000313" key="1">
    <source>
        <dbReference type="EMBL" id="GIY29311.1"/>
    </source>
</evidence>
<comment type="caution">
    <text evidence="1">The sequence shown here is derived from an EMBL/GenBank/DDBJ whole genome shotgun (WGS) entry which is preliminary data.</text>
</comment>
<sequence>MQSWLKTTYTPEVSVHLKHERSRNFTIITTSILKDTAPILSTSLLYKDGEKVLLKTKSLNSNVLDVEISKDLSAGYQEKRLGQIHLQLSKAENNCKSKLTFEANEKVLGYDLILQKDDNGRYSADCKLYHPLRNCWTAVTYLRNDNRMNFEIKSTRDVDLPGTKFSFEIGKEFDPETKEVSGFLKMGHPKMPQPILISCRFQEVEQMLYRAKLLMRYNPTDGKSLMAEMTPEIHRELGMKTITYRLYSEEGMETSVKLVKKSSNHENTIGYEWKYSSCTYHKKGDFRITLNERPKSIKISYSSPLANFEIFGKAAEALEPASLSLVSQVNRPFLKSSVCFNQREGRKLHLMKIDLDYRRLKSLDMRIGLDTENYKQINVDMKWDKKNLCKAANELMGRKNISATCSATELKESVKNELMDFSENSVKPIVEASWNNVKNTTIFNYNKFKTAVLVHSAVLNMTKSSKECQRIRYLFLTVFNVSRSCDPSRVQILKPLHNIISCIVEKQALSILKYVPEVSRRIWEASKSRLQHCLKTYCTPGTFCHKFLDSHQQHIRLSNIFQQVRSGTYNFIQEVLAVFNKSLSQSSVSVINFFKNIFDKYVGQSIIVPIVNFNKRVISQVINKINEVLDVEEEYKAAKSLVSNAQEKLVPAWKNNEDIVISSIKPIKSSIEKTARKIIQKQFQMTEYNPKEGIIKFVILQPLEESKFETVKKDYKHLDVSFGRNRFSNIRSTG</sequence>
<accession>A0AAV4S800</accession>
<dbReference type="EMBL" id="BPLR01009052">
    <property type="protein sequence ID" value="GIY29311.1"/>
    <property type="molecule type" value="Genomic_DNA"/>
</dbReference>
<proteinExistence type="predicted"/>
<dbReference type="Proteomes" id="UP001054945">
    <property type="component" value="Unassembled WGS sequence"/>
</dbReference>
<organism evidence="1 2">
    <name type="scientific">Caerostris extrusa</name>
    <name type="common">Bark spider</name>
    <name type="synonym">Caerostris bankana</name>
    <dbReference type="NCBI Taxonomy" id="172846"/>
    <lineage>
        <taxon>Eukaryota</taxon>
        <taxon>Metazoa</taxon>
        <taxon>Ecdysozoa</taxon>
        <taxon>Arthropoda</taxon>
        <taxon>Chelicerata</taxon>
        <taxon>Arachnida</taxon>
        <taxon>Araneae</taxon>
        <taxon>Araneomorphae</taxon>
        <taxon>Entelegynae</taxon>
        <taxon>Araneoidea</taxon>
        <taxon>Araneidae</taxon>
        <taxon>Caerostris</taxon>
    </lineage>
</organism>
<reference evidence="1 2" key="1">
    <citation type="submission" date="2021-06" db="EMBL/GenBank/DDBJ databases">
        <title>Caerostris extrusa draft genome.</title>
        <authorList>
            <person name="Kono N."/>
            <person name="Arakawa K."/>
        </authorList>
    </citation>
    <scope>NUCLEOTIDE SEQUENCE [LARGE SCALE GENOMIC DNA]</scope>
</reference>
<dbReference type="AlphaFoldDB" id="A0AAV4S800"/>
<gene>
    <name evidence="1" type="primary">VIT_2</name>
    <name evidence="1" type="ORF">CEXT_662901</name>
</gene>
<protein>
    <submittedName>
        <fullName evidence="1">Vitellogenin</fullName>
    </submittedName>
</protein>